<feature type="domain" description="NERD" evidence="1">
    <location>
        <begin position="1"/>
        <end position="77"/>
    </location>
</feature>
<dbReference type="STRING" id="1196031.A361_24200"/>
<evidence type="ECO:0000313" key="2">
    <source>
        <dbReference type="EMBL" id="AND42115.1"/>
    </source>
</evidence>
<dbReference type="PROSITE" id="PS50965">
    <property type="entry name" value="NERD"/>
    <property type="match status" value="1"/>
</dbReference>
<evidence type="ECO:0000313" key="3">
    <source>
        <dbReference type="Proteomes" id="UP000077856"/>
    </source>
</evidence>
<proteinExistence type="predicted"/>
<organism evidence="2 3">
    <name type="scientific">Cytobacillus oceanisediminis 2691</name>
    <dbReference type="NCBI Taxonomy" id="1196031"/>
    <lineage>
        <taxon>Bacteria</taxon>
        <taxon>Bacillati</taxon>
        <taxon>Bacillota</taxon>
        <taxon>Bacilli</taxon>
        <taxon>Bacillales</taxon>
        <taxon>Bacillaceae</taxon>
        <taxon>Cytobacillus</taxon>
    </lineage>
</organism>
<reference evidence="2 3" key="1">
    <citation type="submission" date="2016-04" db="EMBL/GenBank/DDBJ databases">
        <title>Complete genome sequence of Bacillus oceanisediminis strain 2691.</title>
        <authorList>
            <person name="Jeong H."/>
            <person name="Kim H.J."/>
            <person name="Lee D.-W."/>
        </authorList>
    </citation>
    <scope>NUCLEOTIDE SEQUENCE [LARGE SCALE GENOMIC DNA]</scope>
    <source>
        <strain evidence="2 3">2691</strain>
    </source>
</reference>
<dbReference type="Proteomes" id="UP000077856">
    <property type="component" value="Chromosome"/>
</dbReference>
<dbReference type="Pfam" id="PF08378">
    <property type="entry name" value="NERD"/>
    <property type="match status" value="1"/>
</dbReference>
<gene>
    <name evidence="2" type="ORF">A361_24200</name>
</gene>
<evidence type="ECO:0000259" key="1">
    <source>
        <dbReference type="PROSITE" id="PS50965"/>
    </source>
</evidence>
<sequence>MDYFLKDLPEFIIVKDTRLSNGNGDFFQIDMLLLCPIFLLILEIKNISGTLYFDPAFNQLKMSKQENERGFRSFNTS</sequence>
<dbReference type="EMBL" id="CP015506">
    <property type="protein sequence ID" value="AND42115.1"/>
    <property type="molecule type" value="Genomic_DNA"/>
</dbReference>
<dbReference type="AlphaFoldDB" id="A0A169FZ56"/>
<accession>A0A169FZ56</accession>
<name>A0A169FZ56_9BACI</name>
<protein>
    <recommendedName>
        <fullName evidence="1">NERD domain-containing protein</fullName>
    </recommendedName>
</protein>
<dbReference type="InterPro" id="IPR011528">
    <property type="entry name" value="NERD"/>
</dbReference>
<dbReference type="KEGG" id="bon:A361_24200"/>